<reference evidence="1" key="1">
    <citation type="submission" date="2021-05" db="EMBL/GenBank/DDBJ databases">
        <authorList>
            <person name="Scholz U."/>
            <person name="Mascher M."/>
            <person name="Fiebig A."/>
        </authorList>
    </citation>
    <scope>NUCLEOTIDE SEQUENCE [LARGE SCALE GENOMIC DNA]</scope>
</reference>
<dbReference type="EnsemblPlants" id="AVESA.00010b.r2.7CG0662600.1">
    <property type="protein sequence ID" value="AVESA.00010b.r2.7CG0662600.1.CDS.1"/>
    <property type="gene ID" value="AVESA.00010b.r2.7CG0662600"/>
</dbReference>
<dbReference type="Proteomes" id="UP001732700">
    <property type="component" value="Chromosome 7C"/>
</dbReference>
<evidence type="ECO:0000313" key="1">
    <source>
        <dbReference type="EnsemblPlants" id="AVESA.00010b.r2.7CG0662600.1.CDS.1"/>
    </source>
</evidence>
<evidence type="ECO:0000313" key="2">
    <source>
        <dbReference type="Proteomes" id="UP001732700"/>
    </source>
</evidence>
<organism evidence="1 2">
    <name type="scientific">Avena sativa</name>
    <name type="common">Oat</name>
    <dbReference type="NCBI Taxonomy" id="4498"/>
    <lineage>
        <taxon>Eukaryota</taxon>
        <taxon>Viridiplantae</taxon>
        <taxon>Streptophyta</taxon>
        <taxon>Embryophyta</taxon>
        <taxon>Tracheophyta</taxon>
        <taxon>Spermatophyta</taxon>
        <taxon>Magnoliopsida</taxon>
        <taxon>Liliopsida</taxon>
        <taxon>Poales</taxon>
        <taxon>Poaceae</taxon>
        <taxon>BOP clade</taxon>
        <taxon>Pooideae</taxon>
        <taxon>Poodae</taxon>
        <taxon>Poeae</taxon>
        <taxon>Poeae Chloroplast Group 1 (Aveneae type)</taxon>
        <taxon>Aveninae</taxon>
        <taxon>Avena</taxon>
    </lineage>
</organism>
<keyword evidence="2" id="KW-1185">Reference proteome</keyword>
<reference evidence="1" key="2">
    <citation type="submission" date="2025-09" db="UniProtKB">
        <authorList>
            <consortium name="EnsemblPlants"/>
        </authorList>
    </citation>
    <scope>IDENTIFICATION</scope>
</reference>
<sequence>MATAVKSLDGAEGYLRWKESVLLRLRTVRVAHVLSEDPPAGGEIAPAAKQWAHDDALCRGHILATLSNRLFPDYVRHATARSLWDAVARTYDVDMASHATYRRFSDFQFDEGASLLEQIAHAEALAADIKPPLTDDFVAHEICGKHHTLLPMTIRDDLSMTLVWEVARRLERTRISHDDDEREQF</sequence>
<accession>A0ACD6A1B4</accession>
<proteinExistence type="predicted"/>
<protein>
    <submittedName>
        <fullName evidence="1">Uncharacterized protein</fullName>
    </submittedName>
</protein>
<name>A0ACD6A1B4_AVESA</name>